<dbReference type="PANTHER" id="PTHR11610:SF178">
    <property type="entry name" value="LIPASE MEMBER H-A-LIKE PROTEIN"/>
    <property type="match status" value="1"/>
</dbReference>
<dbReference type="InterPro" id="IPR000734">
    <property type="entry name" value="TAG_lipase"/>
</dbReference>
<gene>
    <name evidence="6" type="ORF">OSB1V03_LOCUS20383</name>
</gene>
<comment type="subcellular location">
    <subcellularLocation>
        <location evidence="1">Secreted</location>
    </subcellularLocation>
</comment>
<protein>
    <recommendedName>
        <fullName evidence="5">Lipase domain-containing protein</fullName>
    </recommendedName>
</protein>
<dbReference type="GO" id="GO:0016298">
    <property type="term" value="F:lipase activity"/>
    <property type="evidence" value="ECO:0007669"/>
    <property type="project" value="InterPro"/>
</dbReference>
<dbReference type="EMBL" id="OC887990">
    <property type="protein sequence ID" value="CAD7645179.1"/>
    <property type="molecule type" value="Genomic_DNA"/>
</dbReference>
<evidence type="ECO:0000256" key="4">
    <source>
        <dbReference type="RuleBase" id="RU004262"/>
    </source>
</evidence>
<evidence type="ECO:0000256" key="3">
    <source>
        <dbReference type="ARBA" id="ARBA00022525"/>
    </source>
</evidence>
<evidence type="ECO:0000313" key="6">
    <source>
        <dbReference type="EMBL" id="CAD7645179.1"/>
    </source>
</evidence>
<dbReference type="GO" id="GO:0005615">
    <property type="term" value="C:extracellular space"/>
    <property type="evidence" value="ECO:0007669"/>
    <property type="project" value="TreeGrafter"/>
</dbReference>
<dbReference type="InterPro" id="IPR013818">
    <property type="entry name" value="Lipase"/>
</dbReference>
<dbReference type="InterPro" id="IPR029058">
    <property type="entry name" value="AB_hydrolase_fold"/>
</dbReference>
<dbReference type="SUPFAM" id="SSF53474">
    <property type="entry name" value="alpha/beta-Hydrolases"/>
    <property type="match status" value="1"/>
</dbReference>
<reference evidence="6" key="1">
    <citation type="submission" date="2020-11" db="EMBL/GenBank/DDBJ databases">
        <authorList>
            <person name="Tran Van P."/>
        </authorList>
    </citation>
    <scope>NUCLEOTIDE SEQUENCE</scope>
</reference>
<evidence type="ECO:0000259" key="5">
    <source>
        <dbReference type="Pfam" id="PF00151"/>
    </source>
</evidence>
<evidence type="ECO:0000313" key="7">
    <source>
        <dbReference type="Proteomes" id="UP000759131"/>
    </source>
</evidence>
<dbReference type="Gene3D" id="3.40.50.1820">
    <property type="entry name" value="alpha/beta hydrolase"/>
    <property type="match status" value="1"/>
</dbReference>
<keyword evidence="7" id="KW-1185">Reference proteome</keyword>
<dbReference type="PANTHER" id="PTHR11610">
    <property type="entry name" value="LIPASE"/>
    <property type="match status" value="1"/>
</dbReference>
<dbReference type="Pfam" id="PF00151">
    <property type="entry name" value="Lipase"/>
    <property type="match status" value="1"/>
</dbReference>
<accession>A0A7R9QGM2</accession>
<dbReference type="AlphaFoldDB" id="A0A7R9QGM2"/>
<dbReference type="Proteomes" id="UP000759131">
    <property type="component" value="Unassembled WGS sequence"/>
</dbReference>
<evidence type="ECO:0000256" key="2">
    <source>
        <dbReference type="ARBA" id="ARBA00010701"/>
    </source>
</evidence>
<name>A0A7R9QGM2_9ACAR</name>
<evidence type="ECO:0000256" key="1">
    <source>
        <dbReference type="ARBA" id="ARBA00004613"/>
    </source>
</evidence>
<keyword evidence="3" id="KW-0964">Secreted</keyword>
<dbReference type="EMBL" id="CAJPIZ010033415">
    <property type="protein sequence ID" value="CAG2120436.1"/>
    <property type="molecule type" value="Genomic_DNA"/>
</dbReference>
<sequence>MRDEFLHVSNCNVIFVDWSAGNGGNYDQNVKGLSLSKVHIIGHSLGAHTSGFVGHAFNGQIARITGLDPAGPGFNGMPASDKLNPTNAQFVDAIHSDAVLNTGAGIVENSGHLDFWPDNGKNHPGCTCICMCLVN</sequence>
<feature type="domain" description="Lipase" evidence="5">
    <location>
        <begin position="32"/>
        <end position="129"/>
    </location>
</feature>
<proteinExistence type="inferred from homology"/>
<dbReference type="GO" id="GO:0016042">
    <property type="term" value="P:lipid catabolic process"/>
    <property type="evidence" value="ECO:0007669"/>
    <property type="project" value="TreeGrafter"/>
</dbReference>
<comment type="similarity">
    <text evidence="2 4">Belongs to the AB hydrolase superfamily. Lipase family.</text>
</comment>
<organism evidence="6">
    <name type="scientific">Medioppia subpectinata</name>
    <dbReference type="NCBI Taxonomy" id="1979941"/>
    <lineage>
        <taxon>Eukaryota</taxon>
        <taxon>Metazoa</taxon>
        <taxon>Ecdysozoa</taxon>
        <taxon>Arthropoda</taxon>
        <taxon>Chelicerata</taxon>
        <taxon>Arachnida</taxon>
        <taxon>Acari</taxon>
        <taxon>Acariformes</taxon>
        <taxon>Sarcoptiformes</taxon>
        <taxon>Oribatida</taxon>
        <taxon>Brachypylina</taxon>
        <taxon>Oppioidea</taxon>
        <taxon>Oppiidae</taxon>
        <taxon>Medioppia</taxon>
    </lineage>
</organism>
<dbReference type="OrthoDB" id="199913at2759"/>